<dbReference type="AlphaFoldDB" id="A0A8J8NSC8"/>
<evidence type="ECO:0000313" key="5">
    <source>
        <dbReference type="EMBL" id="TNV81067.1"/>
    </source>
</evidence>
<dbReference type="GO" id="GO:0008234">
    <property type="term" value="F:cysteine-type peptidase activity"/>
    <property type="evidence" value="ECO:0007669"/>
    <property type="project" value="InterPro"/>
</dbReference>
<dbReference type="Pfam" id="PF00112">
    <property type="entry name" value="Peptidase_C1"/>
    <property type="match status" value="1"/>
</dbReference>
<evidence type="ECO:0000256" key="1">
    <source>
        <dbReference type="ARBA" id="ARBA00008455"/>
    </source>
</evidence>
<dbReference type="EMBL" id="RRYP01006622">
    <property type="protein sequence ID" value="TNV81067.1"/>
    <property type="molecule type" value="Genomic_DNA"/>
</dbReference>
<sequence>MIRKALTLYTAMIALFIVGTTATSDFSERNARYINEELVRKIKAHGKWTPFEADQNPLRHRDISAMSGNGQSLSFASGLTSQLSKWHLLSDKPVTSPFTRLRHELKPTLSTTPLLPAFDARDQWPNCIHSVRDQETCGSCWAFSSTGHLEDRLCIATGGSFTINDRLSPQNMVSCDFGNAGCNGGFITASINYLIKDGVVTEDCMGYRNVAPFCMYRCDFPQTQYKKHHCKLGSTKILMDHGSIQRELMTNGPMVVGFDIYHDLYDYQSGVYEHLEGELEGGHAVKLIGWYYDAGNSLIWICQNQWGTLWGENGYFNIRTGVAGMDLIAWSCEADV</sequence>
<dbReference type="PROSITE" id="PS00139">
    <property type="entry name" value="THIOL_PROTEASE_CYS"/>
    <property type="match status" value="1"/>
</dbReference>
<keyword evidence="3" id="KW-0732">Signal</keyword>
<dbReference type="InterPro" id="IPR038765">
    <property type="entry name" value="Papain-like_cys_pep_sf"/>
</dbReference>
<dbReference type="InterPro" id="IPR000668">
    <property type="entry name" value="Peptidase_C1A_C"/>
</dbReference>
<feature type="domain" description="Peptidase C1A papain C-terminal" evidence="4">
    <location>
        <begin position="115"/>
        <end position="336"/>
    </location>
</feature>
<dbReference type="PANTHER" id="PTHR12411">
    <property type="entry name" value="CYSTEINE PROTEASE FAMILY C1-RELATED"/>
    <property type="match status" value="1"/>
</dbReference>
<comment type="caution">
    <text evidence="5">The sequence shown here is derived from an EMBL/GenBank/DDBJ whole genome shotgun (WGS) entry which is preliminary data.</text>
</comment>
<dbReference type="GO" id="GO:0006508">
    <property type="term" value="P:proteolysis"/>
    <property type="evidence" value="ECO:0007669"/>
    <property type="project" value="InterPro"/>
</dbReference>
<feature type="signal peptide" evidence="3">
    <location>
        <begin position="1"/>
        <end position="22"/>
    </location>
</feature>
<organism evidence="5 6">
    <name type="scientific">Halteria grandinella</name>
    <dbReference type="NCBI Taxonomy" id="5974"/>
    <lineage>
        <taxon>Eukaryota</taxon>
        <taxon>Sar</taxon>
        <taxon>Alveolata</taxon>
        <taxon>Ciliophora</taxon>
        <taxon>Intramacronucleata</taxon>
        <taxon>Spirotrichea</taxon>
        <taxon>Stichotrichia</taxon>
        <taxon>Sporadotrichida</taxon>
        <taxon>Halteriidae</taxon>
        <taxon>Halteria</taxon>
    </lineage>
</organism>
<accession>A0A8J8NSC8</accession>
<evidence type="ECO:0000313" key="6">
    <source>
        <dbReference type="Proteomes" id="UP000785679"/>
    </source>
</evidence>
<keyword evidence="2" id="KW-0865">Zymogen</keyword>
<protein>
    <recommendedName>
        <fullName evidence="4">Peptidase C1A papain C-terminal domain-containing protein</fullName>
    </recommendedName>
</protein>
<evidence type="ECO:0000259" key="4">
    <source>
        <dbReference type="SMART" id="SM00645"/>
    </source>
</evidence>
<dbReference type="Gene3D" id="3.90.70.10">
    <property type="entry name" value="Cysteine proteinases"/>
    <property type="match status" value="1"/>
</dbReference>
<feature type="chain" id="PRO_5035230055" description="Peptidase C1A papain C-terminal domain-containing protein" evidence="3">
    <location>
        <begin position="23"/>
        <end position="336"/>
    </location>
</feature>
<dbReference type="InterPro" id="IPR013128">
    <property type="entry name" value="Peptidase_C1A"/>
</dbReference>
<gene>
    <name evidence="5" type="ORF">FGO68_gene6742</name>
</gene>
<evidence type="ECO:0000256" key="3">
    <source>
        <dbReference type="SAM" id="SignalP"/>
    </source>
</evidence>
<comment type="similarity">
    <text evidence="1">Belongs to the peptidase C1 family.</text>
</comment>
<dbReference type="InterPro" id="IPR000169">
    <property type="entry name" value="Pept_cys_AS"/>
</dbReference>
<keyword evidence="6" id="KW-1185">Reference proteome</keyword>
<dbReference type="OrthoDB" id="640249at2759"/>
<name>A0A8J8NSC8_HALGN</name>
<proteinExistence type="inferred from homology"/>
<reference evidence="5" key="1">
    <citation type="submission" date="2019-06" db="EMBL/GenBank/DDBJ databases">
        <authorList>
            <person name="Zheng W."/>
        </authorList>
    </citation>
    <scope>NUCLEOTIDE SEQUENCE</scope>
    <source>
        <strain evidence="5">QDHG01</strain>
    </source>
</reference>
<evidence type="ECO:0000256" key="2">
    <source>
        <dbReference type="ARBA" id="ARBA00023145"/>
    </source>
</evidence>
<dbReference type="SMART" id="SM00645">
    <property type="entry name" value="Pept_C1"/>
    <property type="match status" value="1"/>
</dbReference>
<dbReference type="Proteomes" id="UP000785679">
    <property type="component" value="Unassembled WGS sequence"/>
</dbReference>
<dbReference type="SUPFAM" id="SSF54001">
    <property type="entry name" value="Cysteine proteinases"/>
    <property type="match status" value="1"/>
</dbReference>